<feature type="region of interest" description="Disordered" evidence="1">
    <location>
        <begin position="339"/>
        <end position="375"/>
    </location>
</feature>
<feature type="compositionally biased region" description="Low complexity" evidence="1">
    <location>
        <begin position="237"/>
        <end position="255"/>
    </location>
</feature>
<keyword evidence="3" id="KW-1185">Reference proteome</keyword>
<dbReference type="PATRIC" id="fig|1286094.4.peg.3931"/>
<comment type="caution">
    <text evidence="2">The sequence shown here is derived from an EMBL/GenBank/DDBJ whole genome shotgun (WGS) entry which is preliminary data.</text>
</comment>
<gene>
    <name evidence="2" type="ORF">STRAU_3975</name>
</gene>
<evidence type="ECO:0000313" key="2">
    <source>
        <dbReference type="EMBL" id="EPH42965.1"/>
    </source>
</evidence>
<proteinExistence type="predicted"/>
<evidence type="ECO:0000313" key="3">
    <source>
        <dbReference type="Proteomes" id="UP000014629"/>
    </source>
</evidence>
<feature type="region of interest" description="Disordered" evidence="1">
    <location>
        <begin position="60"/>
        <end position="131"/>
    </location>
</feature>
<organism evidence="2 3">
    <name type="scientific">Streptomyces aurantiacus JA 4570</name>
    <dbReference type="NCBI Taxonomy" id="1286094"/>
    <lineage>
        <taxon>Bacteria</taxon>
        <taxon>Bacillati</taxon>
        <taxon>Actinomycetota</taxon>
        <taxon>Actinomycetes</taxon>
        <taxon>Kitasatosporales</taxon>
        <taxon>Streptomycetaceae</taxon>
        <taxon>Streptomyces</taxon>
        <taxon>Streptomyces aurantiacus group</taxon>
    </lineage>
</organism>
<feature type="compositionally biased region" description="Polar residues" evidence="1">
    <location>
        <begin position="87"/>
        <end position="96"/>
    </location>
</feature>
<dbReference type="AlphaFoldDB" id="S3ZX01"/>
<evidence type="ECO:0000256" key="1">
    <source>
        <dbReference type="SAM" id="MobiDB-lite"/>
    </source>
</evidence>
<feature type="region of interest" description="Disordered" evidence="1">
    <location>
        <begin position="688"/>
        <end position="712"/>
    </location>
</feature>
<reference evidence="2 3" key="1">
    <citation type="submission" date="2013-02" db="EMBL/GenBank/DDBJ databases">
        <title>Draft Genome Sequence of Streptomyces aurantiacus, Which Produces Setomimycin.</title>
        <authorList>
            <person name="Gruening B.A."/>
            <person name="Praeg A."/>
            <person name="Erxleben A."/>
            <person name="Guenther S."/>
            <person name="Mueller M."/>
        </authorList>
    </citation>
    <scope>NUCLEOTIDE SEQUENCE [LARGE SCALE GENOMIC DNA]</scope>
    <source>
        <strain evidence="2 3">JA 4570</strain>
    </source>
</reference>
<sequence>MRFRSRTLRPPARRTAGPPSSQSFRSSSIVASAVCAWPAAVASTTCGRCSRATATAGGVASSTRCARPPRRCRAASRGSTTVPGAVGSSSPRSISQRRCGAGSAVTCPYGGPHTRRDRISTESAGASSSSADIRLRSVNSAVSASTADTASCVAVSPAAATRLCTRPGDIPAIASATVGPRPVGDGRCGVGARSSLAVRMRRRRSLPPHTSACPRSVPRARSRARWISPTCSSPAGSPTRSPATRPSSSAYAADSGATASASATCCVNRSRRSRARTTDARVPARVASCVRSFGTGVRRSGRARNSATILASSLARRASARDRGASGVLILATVAGRPAGGAGAARRRTRWTASPVAHRDGVSGPSPLRGRRSLRPRGSRLCTRSCAGQWQCSGRRGARQFLQHPPDELQRSSGGQRQVTCHVIATLQLFNRAVLVDHLTSVDVFNVGDGATTREAQEHHIGAVQAVQPRRLGQHMKRHIRALGHFDEVLQLRPPRLWVTQRRPQHSLGKNAAEGWRVVPVQQPLSPDPRLDLSLQLPALEAARRKQLVRVPLCLEQTGGHAHAEVPQAQRLGLQRHVLAVPLPELGGIADGQLPQREQEPPRPVVLIQSLDDLGAAQRLPLLHLAEEGPVPAQDVGKLAEAVPALRPQVAEFLGEALPWVLTVAGHHPPRRHRGPLCGRCGITAARRGITARRRHSRPGPGSCSKHPEHAR</sequence>
<feature type="region of interest" description="Disordered" evidence="1">
    <location>
        <begin position="1"/>
        <end position="24"/>
    </location>
</feature>
<accession>S3ZX01</accession>
<dbReference type="EMBL" id="AOPZ01000194">
    <property type="protein sequence ID" value="EPH42965.1"/>
    <property type="molecule type" value="Genomic_DNA"/>
</dbReference>
<protein>
    <submittedName>
        <fullName evidence="2">Uncharacterized protein</fullName>
    </submittedName>
</protein>
<feature type="region of interest" description="Disordered" evidence="1">
    <location>
        <begin position="202"/>
        <end position="255"/>
    </location>
</feature>
<dbReference type="Proteomes" id="UP000014629">
    <property type="component" value="Unassembled WGS sequence"/>
</dbReference>
<name>S3ZX01_9ACTN</name>